<dbReference type="InterPro" id="IPR052957">
    <property type="entry name" value="Auxin_embryo_med"/>
</dbReference>
<gene>
    <name evidence="2" type="ORF">KG104_03370</name>
</gene>
<accession>A0A975S6R1</accession>
<dbReference type="PANTHER" id="PTHR32387">
    <property type="entry name" value="WU:FJ29H11"/>
    <property type="match status" value="1"/>
</dbReference>
<dbReference type="EMBL" id="CP076456">
    <property type="protein sequence ID" value="QWQ36852.1"/>
    <property type="molecule type" value="Genomic_DNA"/>
</dbReference>
<feature type="domain" description="Sacsin/Nov" evidence="1">
    <location>
        <begin position="31"/>
        <end position="127"/>
    </location>
</feature>
<dbReference type="PANTHER" id="PTHR32387:SF0">
    <property type="entry name" value="PROTEIN NO VEIN"/>
    <property type="match status" value="1"/>
</dbReference>
<keyword evidence="3" id="KW-1185">Reference proteome</keyword>
<evidence type="ECO:0000313" key="3">
    <source>
        <dbReference type="Proteomes" id="UP000680588"/>
    </source>
</evidence>
<dbReference type="RefSeq" id="WP_207347261.1">
    <property type="nucleotide sequence ID" value="NZ_CP076456.1"/>
</dbReference>
<dbReference type="InterPro" id="IPR036890">
    <property type="entry name" value="HATPase_C_sf"/>
</dbReference>
<dbReference type="Proteomes" id="UP000680588">
    <property type="component" value="Chromosome"/>
</dbReference>
<sequence>MATEITFDSIAASGRAIVEAHKGKKGFDEGIRRLLSELYPDNAHFIYELLQNAEDARATVVEFELHDSDLEVRHNGARVFSLKDIDSITNIGDSTKQDDPTQIGKFGVGFKAVYSYTSRPEIRSGTHAFAIEELFINERIAGEARMGWTSFRFPFNRQEKPARVAVEEISRGLVELDEKTLLFLNYIGTVTYTLPDGTLGIIERRDLDGQAITIEKSEGDVIVESHWLRLIGPASIEHDGSHPLSVAAAFRLKMSEQVKPKRGKQKDGGNAPADLTRSIVPLDQGDVSIYFPAIKESSGFKFHIHAPFASTVARDSVRADPGNVQLIEDIGALIVDALPRLRDEGLIDDNFLATLPNHDDPIAYPYSLLRNATTHAFNELEITPMRGGGYAPARSMVSSPGEFRNWLAEGDLPFLLGMAGIEGGEAPHWIRDRDGRPGRFLAGLDTIEFAWPELGAALRECRDVGDADSSHLRGWVDWLAAKSDSSIVNLYQLLGRGYSTQLMHFHGVLPLIPLVRIARRGKNEHVRGPETHLPSNAKDKSQNRVRAEVAYFDDDEDQTRAANLQVFYRAAGVRRWDETARIEARLKPYRVRNRPMPEGGQVKKHLDDVGAFTQYALTHRESARRLFRDVPFLVSPLPGGPLTWISPGESYLDLPYRTTGLSSLYPSVLYDEDGDFYEEPYPVAGYYLEIDGFEDFLGLVGSIVGIKITDSNVFNNPLLKREWWKNYRHSVHTEMVDWDIENLDKIIASGDPNLIRTLWSAVVDARADKATAIYRANKSARSYSFYSRLVQKLKSKAWVLDGNGDLRRPSEVTIDGLPDDWERPSASSLVHKLDFGAELAERHQKAEGVSDFLREEGLDGGIDLLREAKNAGIPFTAILDFISEQALVHRFPESASGDPGRRSTVAAQDALTAPVYQSELRLRSVIDGQGQAGGESRGYLQGQYTSDVGEMFCQACQKPLPFKVGGRWYFESVRFINGRKQAHAANAMALCPLCAALYKHTRETSNEALLAVLSHIEVKEGQGLVEIPLILNGKRIKIQFTGKHAIDLQSALRVAGDERATTATVSN</sequence>
<protein>
    <recommendedName>
        <fullName evidence="1">Sacsin/Nov domain-containing protein</fullName>
    </recommendedName>
</protein>
<dbReference type="Gene3D" id="3.30.565.10">
    <property type="entry name" value="Histidine kinase-like ATPase, C-terminal domain"/>
    <property type="match status" value="1"/>
</dbReference>
<dbReference type="NCBIfam" id="NF047352">
    <property type="entry name" value="P_loop_sacsin"/>
    <property type="match status" value="1"/>
</dbReference>
<proteinExistence type="predicted"/>
<dbReference type="SUPFAM" id="SSF55874">
    <property type="entry name" value="ATPase domain of HSP90 chaperone/DNA topoisomerase II/histidine kinase"/>
    <property type="match status" value="1"/>
</dbReference>
<dbReference type="Pfam" id="PF25794">
    <property type="entry name" value="SACS"/>
    <property type="match status" value="1"/>
</dbReference>
<dbReference type="InterPro" id="IPR058210">
    <property type="entry name" value="SACS/Nov_dom"/>
</dbReference>
<reference evidence="2" key="1">
    <citation type="submission" date="2021-06" db="EMBL/GenBank/DDBJ databases">
        <title>Novel species in genus Arthrobacter.</title>
        <authorList>
            <person name="Zhang G."/>
        </authorList>
    </citation>
    <scope>NUCLEOTIDE SEQUENCE</scope>
    <source>
        <strain evidence="2">Zg-ZUI122</strain>
    </source>
</reference>
<organism evidence="2 3">
    <name type="scientific">Arthrobacter sunyaminii</name>
    <dbReference type="NCBI Taxonomy" id="2816859"/>
    <lineage>
        <taxon>Bacteria</taxon>
        <taxon>Bacillati</taxon>
        <taxon>Actinomycetota</taxon>
        <taxon>Actinomycetes</taxon>
        <taxon>Micrococcales</taxon>
        <taxon>Micrococcaceae</taxon>
        <taxon>Arthrobacter</taxon>
    </lineage>
</organism>
<evidence type="ECO:0000259" key="1">
    <source>
        <dbReference type="Pfam" id="PF25794"/>
    </source>
</evidence>
<evidence type="ECO:0000313" key="2">
    <source>
        <dbReference type="EMBL" id="QWQ36852.1"/>
    </source>
</evidence>
<dbReference type="AlphaFoldDB" id="A0A975S6R1"/>
<dbReference type="KEGG" id="asun:KG104_03370"/>
<name>A0A975S6R1_9MICC</name>